<evidence type="ECO:0000313" key="3">
    <source>
        <dbReference type="Proteomes" id="UP000237631"/>
    </source>
</evidence>
<dbReference type="InterPro" id="IPR010730">
    <property type="entry name" value="HET"/>
</dbReference>
<evidence type="ECO:0000313" key="2">
    <source>
        <dbReference type="EMBL" id="PPJ59110.1"/>
    </source>
</evidence>
<dbReference type="PANTHER" id="PTHR10622:SF10">
    <property type="entry name" value="HET DOMAIN-CONTAINING PROTEIN"/>
    <property type="match status" value="1"/>
</dbReference>
<evidence type="ECO:0000259" key="1">
    <source>
        <dbReference type="Pfam" id="PF06985"/>
    </source>
</evidence>
<name>A0A2S6CH97_9PEZI</name>
<dbReference type="PANTHER" id="PTHR10622">
    <property type="entry name" value="HET DOMAIN-CONTAINING PROTEIN"/>
    <property type="match status" value="1"/>
</dbReference>
<dbReference type="Pfam" id="PF06985">
    <property type="entry name" value="HET"/>
    <property type="match status" value="1"/>
</dbReference>
<gene>
    <name evidence="2" type="ORF">CBER1_01688</name>
</gene>
<reference evidence="3" key="1">
    <citation type="journal article" date="2017" name="bioRxiv">
        <title>Conservation of a gene cluster reveals novel cercosporin biosynthetic mechanisms and extends production to the genus Colletotrichum.</title>
        <authorList>
            <person name="de Jonge R."/>
            <person name="Ebert M.K."/>
            <person name="Huitt-Roehl C.R."/>
            <person name="Pal P."/>
            <person name="Suttle J.C."/>
            <person name="Spanner R.E."/>
            <person name="Neubauer J.D."/>
            <person name="Jurick W.M.II."/>
            <person name="Stott K.A."/>
            <person name="Secor G.A."/>
            <person name="Thomma B.P.H.J."/>
            <person name="Van de Peer Y."/>
            <person name="Townsend C.A."/>
            <person name="Bolton M.D."/>
        </authorList>
    </citation>
    <scope>NUCLEOTIDE SEQUENCE [LARGE SCALE GENOMIC DNA]</scope>
    <source>
        <strain evidence="3">CBS538.71</strain>
    </source>
</reference>
<accession>A0A2S6CH97</accession>
<protein>
    <recommendedName>
        <fullName evidence="1">Heterokaryon incompatibility domain-containing protein</fullName>
    </recommendedName>
</protein>
<dbReference type="Proteomes" id="UP000237631">
    <property type="component" value="Unassembled WGS sequence"/>
</dbReference>
<proteinExistence type="predicted"/>
<dbReference type="STRING" id="357750.A0A2S6CH97"/>
<keyword evidence="3" id="KW-1185">Reference proteome</keyword>
<dbReference type="AlphaFoldDB" id="A0A2S6CH97"/>
<organism evidence="2 3">
    <name type="scientific">Cercospora berteroae</name>
    <dbReference type="NCBI Taxonomy" id="357750"/>
    <lineage>
        <taxon>Eukaryota</taxon>
        <taxon>Fungi</taxon>
        <taxon>Dikarya</taxon>
        <taxon>Ascomycota</taxon>
        <taxon>Pezizomycotina</taxon>
        <taxon>Dothideomycetes</taxon>
        <taxon>Dothideomycetidae</taxon>
        <taxon>Mycosphaerellales</taxon>
        <taxon>Mycosphaerellaceae</taxon>
        <taxon>Cercospora</taxon>
    </lineage>
</organism>
<dbReference type="OrthoDB" id="20872at2759"/>
<comment type="caution">
    <text evidence="2">The sequence shown here is derived from an EMBL/GenBank/DDBJ whole genome shotgun (WGS) entry which is preliminary data.</text>
</comment>
<feature type="domain" description="Heterokaryon incompatibility" evidence="1">
    <location>
        <begin position="23"/>
        <end position="110"/>
    </location>
</feature>
<dbReference type="EMBL" id="PNEN01000421">
    <property type="protein sequence ID" value="PPJ59110.1"/>
    <property type="molecule type" value="Genomic_DNA"/>
</dbReference>
<sequence>MIRLLHVEKLSLHVFHDDKAEPYVIASHRWTDQEVSLQEYQQESRKDSLGYEKILKFCEYTTQYCTGVKWIWIDTCCIDKTSSEEVAEAITSMLRWYQEAFLCLAYLRDVKGPDEGSLLRSEWFQRGWTLQELVAPRYVVFIDTQWESFGYKGLNLSKASKPLNRNEALLENMPQLRDVTKTVQDAKNIPEQVLHDPQQCGTISIEDKWKWFQDRKTSRPEDRAYCMIGVFGVSLIKNYGEGANLAVARLKRAISDLEKTGGNGDDAVALLGEAVKGLDDNSVVPAYIPPKISKTPSKWLVQTLDISNPEARERLAHPELRVYANTIRGPLLAAQARNAQAAYGRGRSLEEEETSIFQQLTSAWQAGHPSLTWDEAWNDVWILLHTNGTTIGRGD</sequence>